<dbReference type="Pfam" id="PF11009">
    <property type="entry name" value="BrxC"/>
    <property type="match status" value="1"/>
</dbReference>
<name>A0A4V1KHP2_9SPHI</name>
<protein>
    <submittedName>
        <fullName evidence="2">Bacillithiol system redox-active protein YtxJ</fullName>
    </submittedName>
</protein>
<organism evidence="2 3">
    <name type="scientific">Arcticibacter tournemirensis</name>
    <dbReference type="NCBI Taxonomy" id="699437"/>
    <lineage>
        <taxon>Bacteria</taxon>
        <taxon>Pseudomonadati</taxon>
        <taxon>Bacteroidota</taxon>
        <taxon>Sphingobacteriia</taxon>
        <taxon>Sphingobacteriales</taxon>
        <taxon>Sphingobacteriaceae</taxon>
        <taxon>Arcticibacter</taxon>
    </lineage>
</organism>
<dbReference type="EMBL" id="RXOC01000014">
    <property type="protein sequence ID" value="RXF67882.1"/>
    <property type="molecule type" value="Genomic_DNA"/>
</dbReference>
<dbReference type="RefSeq" id="WP_128770794.1">
    <property type="nucleotide sequence ID" value="NZ_RXOC01000014.1"/>
</dbReference>
<reference evidence="2 3" key="1">
    <citation type="submission" date="2018-12" db="EMBL/GenBank/DDBJ databases">
        <title>The Draft Genome Sequence of the Soil Bacterium Pedobacter tournemirensis R1.</title>
        <authorList>
            <person name="He J."/>
        </authorList>
    </citation>
    <scope>NUCLEOTIDE SEQUENCE [LARGE SCALE GENOMIC DNA]</scope>
    <source>
        <strain evidence="2 3">R1</strain>
    </source>
</reference>
<dbReference type="Gene3D" id="3.40.30.10">
    <property type="entry name" value="Glutaredoxin"/>
    <property type="match status" value="1"/>
</dbReference>
<evidence type="ECO:0000313" key="2">
    <source>
        <dbReference type="EMBL" id="RXF67882.1"/>
    </source>
</evidence>
<comment type="caution">
    <text evidence="2">The sequence shown here is derived from an EMBL/GenBank/DDBJ whole genome shotgun (WGS) entry which is preliminary data.</text>
</comment>
<dbReference type="AlphaFoldDB" id="A0A4V1KHP2"/>
<dbReference type="EMBL" id="VWNE01000003">
    <property type="protein sequence ID" value="KAA8485921.1"/>
    <property type="molecule type" value="Genomic_DNA"/>
</dbReference>
<gene>
    <name evidence="2" type="primary">ytxJ</name>
    <name evidence="2" type="ORF">EKH83_17695</name>
    <name evidence="1" type="ORF">F1649_02690</name>
</gene>
<keyword evidence="4" id="KW-1185">Reference proteome</keyword>
<evidence type="ECO:0000313" key="3">
    <source>
        <dbReference type="Proteomes" id="UP000290848"/>
    </source>
</evidence>
<reference evidence="1 4" key="2">
    <citation type="submission" date="2019-09" db="EMBL/GenBank/DDBJ databases">
        <title>Pararcticibacter amylolyticus gen. nov., sp. nov., isolated from a rottenly hemp rope, and reclassification of Pedobacter tournemirensis as Pararcticibacter tournemirensis comb. nov.</title>
        <authorList>
            <person name="Cai Y."/>
        </authorList>
    </citation>
    <scope>NUCLEOTIDE SEQUENCE [LARGE SCALE GENOMIC DNA]</scope>
    <source>
        <strain evidence="1 4">TF5-37.2-LB10</strain>
    </source>
</reference>
<dbReference type="OrthoDB" id="677051at2"/>
<accession>A0A4V1KHP2</accession>
<dbReference type="Proteomes" id="UP000322918">
    <property type="component" value="Unassembled WGS sequence"/>
</dbReference>
<dbReference type="InterPro" id="IPR022551">
    <property type="entry name" value="BrxC"/>
</dbReference>
<dbReference type="Proteomes" id="UP000290848">
    <property type="component" value="Unassembled WGS sequence"/>
</dbReference>
<evidence type="ECO:0000313" key="1">
    <source>
        <dbReference type="EMBL" id="KAA8485921.1"/>
    </source>
</evidence>
<dbReference type="NCBIfam" id="TIGR04019">
    <property type="entry name" value="B_thiol_YtxJ"/>
    <property type="match status" value="1"/>
</dbReference>
<evidence type="ECO:0000313" key="4">
    <source>
        <dbReference type="Proteomes" id="UP000322918"/>
    </source>
</evidence>
<sequence>MNWIPLERIDQLQEIKDATGYSILFKHSTRCAISMMAKRKFESEWASLPSETPVYFLDLLNHRDISAAIVQLFQVHHESPQLLLIRDGECIYHTSHGEVSADEASAQMRF</sequence>
<proteinExistence type="predicted"/>